<reference evidence="2" key="1">
    <citation type="submission" date="2022-11" db="UniProtKB">
        <authorList>
            <consortium name="WormBaseParasite"/>
        </authorList>
    </citation>
    <scope>IDENTIFICATION</scope>
</reference>
<evidence type="ECO:0000313" key="1">
    <source>
        <dbReference type="Proteomes" id="UP000887574"/>
    </source>
</evidence>
<dbReference type="WBParaSite" id="jg15763">
    <property type="protein sequence ID" value="jg15763"/>
    <property type="gene ID" value="jg15763"/>
</dbReference>
<dbReference type="GO" id="GO:0016791">
    <property type="term" value="F:phosphatase activity"/>
    <property type="evidence" value="ECO:0007669"/>
    <property type="project" value="UniProtKB-ARBA"/>
</dbReference>
<dbReference type="InterPro" id="IPR029033">
    <property type="entry name" value="His_PPase_superfam"/>
</dbReference>
<proteinExistence type="predicted"/>
<dbReference type="SUPFAM" id="SSF53254">
    <property type="entry name" value="Phosphoglycerate mutase-like"/>
    <property type="match status" value="1"/>
</dbReference>
<dbReference type="AlphaFoldDB" id="A0A915D603"/>
<sequence length="224" mass="25404">MKRRKIYAIRHAEREDDVNPCWYYNSYLTKDNTPLSERGLEQASELYERFQDITKDYVFASPYCRTVETASAILQGSKTKVFIEPGFLESSHVISEAVTGFETVEDTARRFPGQIDLNYLAQHVDVTPEEGDRGNLGCKDRVFDTMNKILEKYEEGTILIIGHKSSLAAVHIYLTKGAPVYPGQATVSKYVEGNMKGRFTCEYACDSSHLSDRTELRGKAKLAY</sequence>
<dbReference type="Proteomes" id="UP000887574">
    <property type="component" value="Unplaced"/>
</dbReference>
<accession>A0A915D603</accession>
<dbReference type="Pfam" id="PF00300">
    <property type="entry name" value="His_Phos_1"/>
    <property type="match status" value="1"/>
</dbReference>
<dbReference type="InterPro" id="IPR051710">
    <property type="entry name" value="Phosphatase_SH3-domain"/>
</dbReference>
<dbReference type="PANTHER" id="PTHR16469:SF27">
    <property type="entry name" value="UBIQUITIN-ASSOCIATED AND SH3 DOMAIN-CONTAINING BA-RELATED"/>
    <property type="match status" value="1"/>
</dbReference>
<dbReference type="CDD" id="cd07067">
    <property type="entry name" value="HP_PGM_like"/>
    <property type="match status" value="1"/>
</dbReference>
<dbReference type="PANTHER" id="PTHR16469">
    <property type="entry name" value="UBIQUITIN-ASSOCIATED AND SH3 DOMAIN-CONTAINING BA-RELATED"/>
    <property type="match status" value="1"/>
</dbReference>
<evidence type="ECO:0000313" key="2">
    <source>
        <dbReference type="WBParaSite" id="jg15763"/>
    </source>
</evidence>
<dbReference type="InterPro" id="IPR013078">
    <property type="entry name" value="His_Pase_superF_clade-1"/>
</dbReference>
<protein>
    <submittedName>
        <fullName evidence="2">Phosphoglycerate mutase</fullName>
    </submittedName>
</protein>
<name>A0A915D603_9BILA</name>
<keyword evidence="1" id="KW-1185">Reference proteome</keyword>
<dbReference type="Gene3D" id="3.40.50.1240">
    <property type="entry name" value="Phosphoglycerate mutase-like"/>
    <property type="match status" value="1"/>
</dbReference>
<dbReference type="SMART" id="SM00855">
    <property type="entry name" value="PGAM"/>
    <property type="match status" value="1"/>
</dbReference>
<organism evidence="1 2">
    <name type="scientific">Ditylenchus dipsaci</name>
    <dbReference type="NCBI Taxonomy" id="166011"/>
    <lineage>
        <taxon>Eukaryota</taxon>
        <taxon>Metazoa</taxon>
        <taxon>Ecdysozoa</taxon>
        <taxon>Nematoda</taxon>
        <taxon>Chromadorea</taxon>
        <taxon>Rhabditida</taxon>
        <taxon>Tylenchina</taxon>
        <taxon>Tylenchomorpha</taxon>
        <taxon>Sphaerularioidea</taxon>
        <taxon>Anguinidae</taxon>
        <taxon>Anguininae</taxon>
        <taxon>Ditylenchus</taxon>
    </lineage>
</organism>